<evidence type="ECO:0000256" key="3">
    <source>
        <dbReference type="ARBA" id="ARBA00023159"/>
    </source>
</evidence>
<dbReference type="SUPFAM" id="SSF51215">
    <property type="entry name" value="Regulatory protein AraC"/>
    <property type="match status" value="1"/>
</dbReference>
<dbReference type="SMART" id="SM00342">
    <property type="entry name" value="HTH_ARAC"/>
    <property type="match status" value="1"/>
</dbReference>
<comment type="caution">
    <text evidence="6">The sequence shown here is derived from an EMBL/GenBank/DDBJ whole genome shotgun (WGS) entry which is preliminary data.</text>
</comment>
<dbReference type="GO" id="GO:0043565">
    <property type="term" value="F:sequence-specific DNA binding"/>
    <property type="evidence" value="ECO:0007669"/>
    <property type="project" value="InterPro"/>
</dbReference>
<dbReference type="PROSITE" id="PS01124">
    <property type="entry name" value="HTH_ARAC_FAMILY_2"/>
    <property type="match status" value="1"/>
</dbReference>
<proteinExistence type="predicted"/>
<evidence type="ECO:0000313" key="6">
    <source>
        <dbReference type="EMBL" id="MYM81615.1"/>
    </source>
</evidence>
<dbReference type="InterPro" id="IPR037923">
    <property type="entry name" value="HTH-like"/>
</dbReference>
<evidence type="ECO:0000259" key="5">
    <source>
        <dbReference type="PROSITE" id="PS01124"/>
    </source>
</evidence>
<dbReference type="Pfam" id="PF12833">
    <property type="entry name" value="HTH_18"/>
    <property type="match status" value="1"/>
</dbReference>
<dbReference type="Pfam" id="PF02311">
    <property type="entry name" value="AraC_binding"/>
    <property type="match status" value="1"/>
</dbReference>
<dbReference type="InterPro" id="IPR050204">
    <property type="entry name" value="AraC_XylS_family_regulators"/>
</dbReference>
<dbReference type="AlphaFoldDB" id="A0A6L8MM98"/>
<dbReference type="InterPro" id="IPR018060">
    <property type="entry name" value="HTH_AraC"/>
</dbReference>
<reference evidence="6 7" key="1">
    <citation type="submission" date="2019-12" db="EMBL/GenBank/DDBJ databases">
        <title>Novel species isolated from a subtropical stream in China.</title>
        <authorList>
            <person name="Lu H."/>
        </authorList>
    </citation>
    <scope>NUCLEOTIDE SEQUENCE [LARGE SCALE GENOMIC DNA]</scope>
    <source>
        <strain evidence="6 7">FT50W</strain>
    </source>
</reference>
<dbReference type="EMBL" id="WWCP01000004">
    <property type="protein sequence ID" value="MYM81615.1"/>
    <property type="molecule type" value="Genomic_DNA"/>
</dbReference>
<keyword evidence="4" id="KW-0804">Transcription</keyword>
<gene>
    <name evidence="6" type="ORF">GTP44_06555</name>
</gene>
<keyword evidence="1" id="KW-0805">Transcription regulation</keyword>
<dbReference type="InterPro" id="IPR009057">
    <property type="entry name" value="Homeodomain-like_sf"/>
</dbReference>
<evidence type="ECO:0000256" key="4">
    <source>
        <dbReference type="ARBA" id="ARBA00023163"/>
    </source>
</evidence>
<dbReference type="RefSeq" id="WP_161018781.1">
    <property type="nucleotide sequence ID" value="NZ_WWCP01000004.1"/>
</dbReference>
<dbReference type="PANTHER" id="PTHR46796">
    <property type="entry name" value="HTH-TYPE TRANSCRIPTIONAL ACTIVATOR RHAS-RELATED"/>
    <property type="match status" value="1"/>
</dbReference>
<feature type="domain" description="HTH araC/xylS-type" evidence="5">
    <location>
        <begin position="180"/>
        <end position="277"/>
    </location>
</feature>
<protein>
    <submittedName>
        <fullName evidence="6">Helix-turn-helix domain-containing protein</fullName>
    </submittedName>
</protein>
<evidence type="ECO:0000313" key="7">
    <source>
        <dbReference type="Proteomes" id="UP000474565"/>
    </source>
</evidence>
<dbReference type="Gene3D" id="2.60.120.280">
    <property type="entry name" value="Regulatory protein AraC"/>
    <property type="match status" value="1"/>
</dbReference>
<accession>A0A6L8MM98</accession>
<dbReference type="GO" id="GO:0003700">
    <property type="term" value="F:DNA-binding transcription factor activity"/>
    <property type="evidence" value="ECO:0007669"/>
    <property type="project" value="InterPro"/>
</dbReference>
<keyword evidence="2" id="KW-0238">DNA-binding</keyword>
<dbReference type="InterPro" id="IPR020449">
    <property type="entry name" value="Tscrpt_reg_AraC-type_HTH"/>
</dbReference>
<dbReference type="PRINTS" id="PR00032">
    <property type="entry name" value="HTHARAC"/>
</dbReference>
<dbReference type="InterPro" id="IPR003313">
    <property type="entry name" value="AraC-bd"/>
</dbReference>
<dbReference type="SUPFAM" id="SSF46689">
    <property type="entry name" value="Homeodomain-like"/>
    <property type="match status" value="2"/>
</dbReference>
<name>A0A6L8MM98_9BURK</name>
<evidence type="ECO:0000256" key="2">
    <source>
        <dbReference type="ARBA" id="ARBA00023125"/>
    </source>
</evidence>
<evidence type="ECO:0000256" key="1">
    <source>
        <dbReference type="ARBA" id="ARBA00023015"/>
    </source>
</evidence>
<sequence length="295" mass="33219">MRPKTRPSTDNQVQFSPLGEGATLMQANFTDYAFERHSHDCYAIGVTTHGTQQFRCKGREYVSRAGELVMFNPDEDHDGDRGSSAGFAYSIWYLPVALVRECMDADAGLAGSLYFSAPHLRDLRMAERFGNLSTLLQRGDGEPMRDEVLMQEFIGTLLSRHGERPRQHTAPRRVNIGRLVRVKDYIRAHFRQQLTVTELATVAGLSRAHFARAFNAAFHTPPHVFLNAVRIAHAQRLMRLDMPLAMVAADCGFTDQSHFSRRFKGSVGASPAEWRSATIRNRGETAKGFQNYREA</sequence>
<keyword evidence="3" id="KW-0010">Activator</keyword>
<dbReference type="Gene3D" id="1.10.10.60">
    <property type="entry name" value="Homeodomain-like"/>
    <property type="match status" value="1"/>
</dbReference>
<organism evidence="6 7">
    <name type="scientific">Duganella lactea</name>
    <dbReference type="NCBI Taxonomy" id="2692173"/>
    <lineage>
        <taxon>Bacteria</taxon>
        <taxon>Pseudomonadati</taxon>
        <taxon>Pseudomonadota</taxon>
        <taxon>Betaproteobacteria</taxon>
        <taxon>Burkholderiales</taxon>
        <taxon>Oxalobacteraceae</taxon>
        <taxon>Telluria group</taxon>
        <taxon>Duganella</taxon>
    </lineage>
</organism>
<dbReference type="Proteomes" id="UP000474565">
    <property type="component" value="Unassembled WGS sequence"/>
</dbReference>